<comment type="caution">
    <text evidence="9">The sequence shown here is derived from an EMBL/GenBank/DDBJ whole genome shotgun (WGS) entry which is preliminary data.</text>
</comment>
<dbReference type="SUPFAM" id="SSF53448">
    <property type="entry name" value="Nucleotide-diphospho-sugar transferases"/>
    <property type="match status" value="1"/>
</dbReference>
<protein>
    <submittedName>
        <fullName evidence="9">Nucleotide-diphospho-sugar transferase</fullName>
    </submittedName>
</protein>
<accession>A0AAD6HD12</accession>
<keyword evidence="3 9" id="KW-0808">Transferase</keyword>
<evidence type="ECO:0000313" key="10">
    <source>
        <dbReference type="Proteomes" id="UP001215712"/>
    </source>
</evidence>
<evidence type="ECO:0000256" key="5">
    <source>
        <dbReference type="ARBA" id="ARBA00022989"/>
    </source>
</evidence>
<dbReference type="AlphaFoldDB" id="A0AAD6HD12"/>
<dbReference type="InterPro" id="IPR050321">
    <property type="entry name" value="Glycosyltr_2/OpgH_subfam"/>
</dbReference>
<dbReference type="GO" id="GO:0016020">
    <property type="term" value="C:membrane"/>
    <property type="evidence" value="ECO:0007669"/>
    <property type="project" value="UniProtKB-SubCell"/>
</dbReference>
<evidence type="ECO:0000259" key="8">
    <source>
        <dbReference type="Pfam" id="PF13632"/>
    </source>
</evidence>
<evidence type="ECO:0000256" key="6">
    <source>
        <dbReference type="ARBA" id="ARBA00023136"/>
    </source>
</evidence>
<evidence type="ECO:0000256" key="4">
    <source>
        <dbReference type="ARBA" id="ARBA00022692"/>
    </source>
</evidence>
<keyword evidence="6 7" id="KW-0472">Membrane</keyword>
<comment type="subcellular location">
    <subcellularLocation>
        <location evidence="1">Membrane</location>
        <topology evidence="1">Multi-pass membrane protein</topology>
    </subcellularLocation>
</comment>
<proteinExistence type="predicted"/>
<name>A0AAD6HD12_9EURO</name>
<feature type="transmembrane region" description="Helical" evidence="7">
    <location>
        <begin position="493"/>
        <end position="515"/>
    </location>
</feature>
<feature type="domain" description="Glycosyltransferase 2-like" evidence="8">
    <location>
        <begin position="202"/>
        <end position="408"/>
    </location>
</feature>
<dbReference type="PANTHER" id="PTHR43867:SF7">
    <property type="entry name" value="CELLULOSE SYNTHASE (EUROFUNG)"/>
    <property type="match status" value="1"/>
</dbReference>
<keyword evidence="10" id="KW-1185">Reference proteome</keyword>
<evidence type="ECO:0000313" key="9">
    <source>
        <dbReference type="EMBL" id="KAJ5709108.1"/>
    </source>
</evidence>
<reference evidence="9" key="1">
    <citation type="journal article" date="2023" name="IMA Fungus">
        <title>Comparative genomic study of the Penicillium genus elucidates a diverse pangenome and 15 lateral gene transfer events.</title>
        <authorList>
            <person name="Petersen C."/>
            <person name="Sorensen T."/>
            <person name="Nielsen M.R."/>
            <person name="Sondergaard T.E."/>
            <person name="Sorensen J.L."/>
            <person name="Fitzpatrick D.A."/>
            <person name="Frisvad J.C."/>
            <person name="Nielsen K.L."/>
        </authorList>
    </citation>
    <scope>NUCLEOTIDE SEQUENCE</scope>
    <source>
        <strain evidence="9">IBT 17514</strain>
    </source>
</reference>
<dbReference type="CDD" id="cd06421">
    <property type="entry name" value="CESA_CelA_like"/>
    <property type="match status" value="1"/>
</dbReference>
<evidence type="ECO:0000256" key="3">
    <source>
        <dbReference type="ARBA" id="ARBA00022679"/>
    </source>
</evidence>
<reference evidence="9" key="2">
    <citation type="submission" date="2023-01" db="EMBL/GenBank/DDBJ databases">
        <authorList>
            <person name="Petersen C."/>
        </authorList>
    </citation>
    <scope>NUCLEOTIDE SEQUENCE</scope>
    <source>
        <strain evidence="9">IBT 17514</strain>
    </source>
</reference>
<evidence type="ECO:0000256" key="7">
    <source>
        <dbReference type="SAM" id="Phobius"/>
    </source>
</evidence>
<organism evidence="9 10">
    <name type="scientific">Penicillium malachiteum</name>
    <dbReference type="NCBI Taxonomy" id="1324776"/>
    <lineage>
        <taxon>Eukaryota</taxon>
        <taxon>Fungi</taxon>
        <taxon>Dikarya</taxon>
        <taxon>Ascomycota</taxon>
        <taxon>Pezizomycotina</taxon>
        <taxon>Eurotiomycetes</taxon>
        <taxon>Eurotiomycetidae</taxon>
        <taxon>Eurotiales</taxon>
        <taxon>Aspergillaceae</taxon>
        <taxon>Penicillium</taxon>
    </lineage>
</organism>
<evidence type="ECO:0000256" key="1">
    <source>
        <dbReference type="ARBA" id="ARBA00004141"/>
    </source>
</evidence>
<evidence type="ECO:0000256" key="2">
    <source>
        <dbReference type="ARBA" id="ARBA00022676"/>
    </source>
</evidence>
<feature type="transmembrane region" description="Helical" evidence="7">
    <location>
        <begin position="28"/>
        <end position="46"/>
    </location>
</feature>
<keyword evidence="5 7" id="KW-1133">Transmembrane helix</keyword>
<sequence length="606" mass="67904">MMASQHSFDIVELPEEERAISNRKYRETLHYVAQSAIWIGYLYFFVRVSVLLCSPSKTWQMWAMLAVELVLAYLARNEHLLSAAASKVEGAAQRKRLRLRGTENLPRVDVLLPCCGEPEDVIMDTVRAACTLDYPMSQFRVLLLDDGGSALLKKKVSELSSQWPHLSYHSRGRQSGQVFAKSGNLNYAIGTLQKEDPPEYCAVLDADSIPKPEFLRAILPHLLQDPEAALVCTRQFFDNLPSGDQLSQARCHFYTCQNAALDILGCAIDAGSGAVFRRECIVQIGMYPTFSFSEDWQLSLVLRGFGHRVMQVQERLQFGLVPTSITGHIAQRNRWNIGHAQQVVSMLSSNAPDYPKALQRSIAWNGAGVVGGEVICFFAFSMIPILLLSGKVIPTTSYLVTSLQLVLALTYLLLTWSYEYVQAAHTGFESAPFAHLENKWLALGNIYAVLRFYLFSSKPKGSFVTGSTANSWNRSTAMSSYMKLYTDLWQNGIFYNVVTLSLTLGAVFYSSATIMSPSEPYWATEVFTSFAWPPLLNMCYLSIVNNWVPITYLLNPPVYPSRKSQAPQSDSNKKDMKQNKWSAIDKAGRDMINLGSRLDLVDEAEL</sequence>
<dbReference type="Proteomes" id="UP001215712">
    <property type="component" value="Unassembled WGS sequence"/>
</dbReference>
<feature type="transmembrane region" description="Helical" evidence="7">
    <location>
        <begin position="362"/>
        <end position="386"/>
    </location>
</feature>
<dbReference type="Pfam" id="PF13632">
    <property type="entry name" value="Glyco_trans_2_3"/>
    <property type="match status" value="1"/>
</dbReference>
<feature type="transmembrane region" description="Helical" evidence="7">
    <location>
        <begin position="398"/>
        <end position="418"/>
    </location>
</feature>
<dbReference type="InterPro" id="IPR001173">
    <property type="entry name" value="Glyco_trans_2-like"/>
</dbReference>
<dbReference type="GO" id="GO:0016757">
    <property type="term" value="F:glycosyltransferase activity"/>
    <property type="evidence" value="ECO:0007669"/>
    <property type="project" value="UniProtKB-KW"/>
</dbReference>
<dbReference type="PANTHER" id="PTHR43867">
    <property type="entry name" value="CELLULOSE SYNTHASE CATALYTIC SUBUNIT A [UDP-FORMING]"/>
    <property type="match status" value="1"/>
</dbReference>
<dbReference type="EMBL" id="JAQJAN010000019">
    <property type="protein sequence ID" value="KAJ5709108.1"/>
    <property type="molecule type" value="Genomic_DNA"/>
</dbReference>
<gene>
    <name evidence="9" type="ORF">N7493_010442</name>
</gene>
<keyword evidence="4 7" id="KW-0812">Transmembrane</keyword>
<dbReference type="Gene3D" id="3.90.550.10">
    <property type="entry name" value="Spore Coat Polysaccharide Biosynthesis Protein SpsA, Chain A"/>
    <property type="match status" value="1"/>
</dbReference>
<dbReference type="InterPro" id="IPR029044">
    <property type="entry name" value="Nucleotide-diphossugar_trans"/>
</dbReference>
<keyword evidence="2" id="KW-0328">Glycosyltransferase</keyword>
<feature type="transmembrane region" description="Helical" evidence="7">
    <location>
        <begin position="535"/>
        <end position="554"/>
    </location>
</feature>